<protein>
    <submittedName>
        <fullName evidence="4">Regulator of chromosome condensation RCC1</fullName>
    </submittedName>
</protein>
<keyword evidence="1" id="KW-0344">Guanine-nucleotide releasing factor</keyword>
<dbReference type="Pfam" id="PF25390">
    <property type="entry name" value="WD40_RLD"/>
    <property type="match status" value="1"/>
</dbReference>
<dbReference type="PROSITE" id="PS50012">
    <property type="entry name" value="RCC1_3"/>
    <property type="match status" value="3"/>
</dbReference>
<dbReference type="InterPro" id="IPR058923">
    <property type="entry name" value="RCC1-like_dom"/>
</dbReference>
<sequence length="399" mass="44458">MVWGEQYESYPQQAQNMDNIVDLSTYTSSSNVALTTDGNIKTWKDIHSYHQIPVFKEAMPDSATIQDITSDCDKTCVALKDGTVWCWGSNIDGMHGLSSSTPLQITGLFNISAFETSCYSGTETALRNDGTVWNWGENKMGQLGNGMTENSAIPVQVKNLENVISVSSDSWHSLALKNDGTVWAWGINDFGQLGDATTIDRNLPVRVLNLDNIVEISTAISHCLALKNDGTVWAWGANWSGLLGDGTTIERHKPVQLSSLSDIVAVRSNISLNLALKSDGTVWTWGNSQNNVLIPWRIPDLENIVEIDISGESCIARASNADIWVWGRVWNDYSFDYSYYPILLKNIPGVSKIKAGYACFYFFMEDDTVWMWGHEKANIPSDIFIISVLRFKSRKLQIK</sequence>
<dbReference type="PANTHER" id="PTHR45982:SF1">
    <property type="entry name" value="REGULATOR OF CHROMOSOME CONDENSATION"/>
    <property type="match status" value="1"/>
</dbReference>
<dbReference type="PRINTS" id="PR00633">
    <property type="entry name" value="RCCNDNSATION"/>
</dbReference>
<dbReference type="PANTHER" id="PTHR45982">
    <property type="entry name" value="REGULATOR OF CHROMOSOME CONDENSATION"/>
    <property type="match status" value="1"/>
</dbReference>
<gene>
    <name evidence="4" type="ORF">OMM_04826</name>
</gene>
<dbReference type="SUPFAM" id="SSF50985">
    <property type="entry name" value="RCC1/BLIP-II"/>
    <property type="match status" value="1"/>
</dbReference>
<keyword evidence="2" id="KW-0677">Repeat</keyword>
<evidence type="ECO:0000313" key="5">
    <source>
        <dbReference type="Proteomes" id="UP000189670"/>
    </source>
</evidence>
<dbReference type="Gene3D" id="2.130.10.30">
    <property type="entry name" value="Regulator of chromosome condensation 1/beta-lactamase-inhibitor protein II"/>
    <property type="match status" value="2"/>
</dbReference>
<dbReference type="EMBL" id="ATBP01001120">
    <property type="protein sequence ID" value="ETR68009.1"/>
    <property type="molecule type" value="Genomic_DNA"/>
</dbReference>
<feature type="domain" description="RCC1-like" evidence="3">
    <location>
        <begin position="28"/>
        <end position="291"/>
    </location>
</feature>
<evidence type="ECO:0000313" key="4">
    <source>
        <dbReference type="EMBL" id="ETR68009.1"/>
    </source>
</evidence>
<dbReference type="Proteomes" id="UP000189670">
    <property type="component" value="Unassembled WGS sequence"/>
</dbReference>
<dbReference type="InterPro" id="IPR000408">
    <property type="entry name" value="Reg_chr_condens"/>
</dbReference>
<reference evidence="5" key="1">
    <citation type="submission" date="2012-11" db="EMBL/GenBank/DDBJ databases">
        <authorList>
            <person name="Lucero-Rivera Y.E."/>
            <person name="Tovar-Ramirez D."/>
        </authorList>
    </citation>
    <scope>NUCLEOTIDE SEQUENCE [LARGE SCALE GENOMIC DNA]</scope>
    <source>
        <strain evidence="5">Araruama</strain>
    </source>
</reference>
<dbReference type="InterPro" id="IPR051553">
    <property type="entry name" value="Ran_GTPase-activating"/>
</dbReference>
<comment type="caution">
    <text evidence="4">The sequence shown here is derived from an EMBL/GenBank/DDBJ whole genome shotgun (WGS) entry which is preliminary data.</text>
</comment>
<dbReference type="AlphaFoldDB" id="A0A1V1NZF5"/>
<evidence type="ECO:0000259" key="3">
    <source>
        <dbReference type="Pfam" id="PF25390"/>
    </source>
</evidence>
<proteinExistence type="predicted"/>
<evidence type="ECO:0000256" key="1">
    <source>
        <dbReference type="ARBA" id="ARBA00022658"/>
    </source>
</evidence>
<accession>A0A1V1NZF5</accession>
<evidence type="ECO:0000256" key="2">
    <source>
        <dbReference type="ARBA" id="ARBA00022737"/>
    </source>
</evidence>
<name>A0A1V1NZF5_9BACT</name>
<organism evidence="4 5">
    <name type="scientific">Candidatus Magnetoglobus multicellularis str. Araruama</name>
    <dbReference type="NCBI Taxonomy" id="890399"/>
    <lineage>
        <taxon>Bacteria</taxon>
        <taxon>Pseudomonadati</taxon>
        <taxon>Thermodesulfobacteriota</taxon>
        <taxon>Desulfobacteria</taxon>
        <taxon>Desulfobacterales</taxon>
        <taxon>Desulfobacteraceae</taxon>
        <taxon>Candidatus Magnetoglobus</taxon>
    </lineage>
</organism>
<dbReference type="InterPro" id="IPR009091">
    <property type="entry name" value="RCC1/BLIP-II"/>
</dbReference>